<comment type="subcellular location">
    <subcellularLocation>
        <location evidence="1">Cell membrane</location>
        <topology evidence="1">Multi-pass membrane protein</topology>
    </subcellularLocation>
</comment>
<feature type="domain" description="ABC transmembrane type-1" evidence="9">
    <location>
        <begin position="31"/>
        <end position="273"/>
    </location>
</feature>
<evidence type="ECO:0000256" key="2">
    <source>
        <dbReference type="ARBA" id="ARBA00022692"/>
    </source>
</evidence>
<dbReference type="Pfam" id="PF00005">
    <property type="entry name" value="ABC_tran"/>
    <property type="match status" value="1"/>
</dbReference>
<dbReference type="InterPro" id="IPR017871">
    <property type="entry name" value="ABC_transporter-like_CS"/>
</dbReference>
<dbReference type="Gene3D" id="1.20.1560.10">
    <property type="entry name" value="ABC transporter type 1, transmembrane domain"/>
    <property type="match status" value="1"/>
</dbReference>
<reference evidence="10 11" key="1">
    <citation type="submission" date="2018-06" db="EMBL/GenBank/DDBJ databases">
        <authorList>
            <consortium name="Pathogen Informatics"/>
            <person name="Doyle S."/>
        </authorList>
    </citation>
    <scope>NUCLEOTIDE SEQUENCE [LARGE SCALE GENOMIC DNA]</scope>
    <source>
        <strain evidence="10 11">NCTC7908</strain>
    </source>
</reference>
<gene>
    <name evidence="10" type="ORF">NCTC7908_01067</name>
</gene>
<evidence type="ECO:0000259" key="9">
    <source>
        <dbReference type="PROSITE" id="PS50929"/>
    </source>
</evidence>
<keyword evidence="3" id="KW-0547">Nucleotide-binding</keyword>
<evidence type="ECO:0000256" key="5">
    <source>
        <dbReference type="ARBA" id="ARBA00022989"/>
    </source>
</evidence>
<dbReference type="InterPro" id="IPR036640">
    <property type="entry name" value="ABC1_TM_sf"/>
</dbReference>
<keyword evidence="6 7" id="KW-0472">Membrane</keyword>
<feature type="domain" description="ABC transporter" evidence="8">
    <location>
        <begin position="341"/>
        <end position="551"/>
    </location>
</feature>
<evidence type="ECO:0000256" key="1">
    <source>
        <dbReference type="ARBA" id="ARBA00004651"/>
    </source>
</evidence>
<evidence type="ECO:0000256" key="6">
    <source>
        <dbReference type="ARBA" id="ARBA00023136"/>
    </source>
</evidence>
<dbReference type="PANTHER" id="PTHR43394">
    <property type="entry name" value="ATP-DEPENDENT PERMEASE MDL1, MITOCHONDRIAL"/>
    <property type="match status" value="1"/>
</dbReference>
<evidence type="ECO:0000259" key="8">
    <source>
        <dbReference type="PROSITE" id="PS50893"/>
    </source>
</evidence>
<dbReference type="Gene3D" id="3.40.50.300">
    <property type="entry name" value="P-loop containing nucleotide triphosphate hydrolases"/>
    <property type="match status" value="1"/>
</dbReference>
<dbReference type="SUPFAM" id="SSF90123">
    <property type="entry name" value="ABC transporter transmembrane region"/>
    <property type="match status" value="1"/>
</dbReference>
<dbReference type="InterPro" id="IPR003593">
    <property type="entry name" value="AAA+_ATPase"/>
</dbReference>
<evidence type="ECO:0000256" key="7">
    <source>
        <dbReference type="SAM" id="Phobius"/>
    </source>
</evidence>
<keyword evidence="5 7" id="KW-1133">Transmembrane helix</keyword>
<dbReference type="Pfam" id="PF00664">
    <property type="entry name" value="ABC_membrane"/>
    <property type="match status" value="1"/>
</dbReference>
<keyword evidence="4" id="KW-0067">ATP-binding</keyword>
<sequence length="552" mass="59452">MTVTTTMPPSLGEVVRWVLSITRPVHAPLYFSIVMRIIQLSLGIMIFGLAAQGVGGIVIGTDRITPVLVTLAVLACIKAVAHYLEQFSGHYVAFKALELLRGAAFSRLWPKAPGVLRSTKSGDLVTSLTRDIDRIEVLYAHTIAPTIAGVTVPLGFGVAWGLLYGWQLSAVPLIFGLFSALVVPLIGAKQSFVATQKVLSRRRELSQHVTDSVFGAEEIVSYGRQQERLEQSWDIAGDVAKLAMPAAHYRALRRGINLGLTYACVLGVLIVGIASNANPADIAFIMGGCLLLFDAPRGLEDAAGALDHSLAAARRLHHICHLPAAVSDGTLSVDRTQPVTITWDNVSYAYPDAPEKPILQGFTQTIANGEHAVFVAPSGSGKSTAVHLLLRFDNPSSGDILLNGISVSQYQLAELRKAIALVPQRSELLTASIKSNLLLACPDATEEAMWHVLSVVHLDQEIHRLPQGLDSLTGTEVAGLSGGQMQRLCLARALLTQPSVLVLDEFTANVNAELDQAIRSSLKENYPELTIIEISHRAHEHGDDQRVISLLS</sequence>
<name>A0ABD7MSR3_CORUL</name>
<dbReference type="InterPro" id="IPR003439">
    <property type="entry name" value="ABC_transporter-like_ATP-bd"/>
</dbReference>
<evidence type="ECO:0000313" key="10">
    <source>
        <dbReference type="EMBL" id="SQG51127.1"/>
    </source>
</evidence>
<dbReference type="PROSITE" id="PS00211">
    <property type="entry name" value="ABC_TRANSPORTER_1"/>
    <property type="match status" value="1"/>
</dbReference>
<protein>
    <submittedName>
        <fullName evidence="10">ABC-type transport system, fused ATPase and permease</fullName>
    </submittedName>
</protein>
<dbReference type="EMBL" id="LS483400">
    <property type="protein sequence ID" value="SQG51127.1"/>
    <property type="molecule type" value="Genomic_DNA"/>
</dbReference>
<dbReference type="InterPro" id="IPR039421">
    <property type="entry name" value="Type_1_exporter"/>
</dbReference>
<feature type="transmembrane region" description="Helical" evidence="7">
    <location>
        <begin position="166"/>
        <end position="187"/>
    </location>
</feature>
<dbReference type="InterPro" id="IPR011527">
    <property type="entry name" value="ABC1_TM_dom"/>
</dbReference>
<evidence type="ECO:0000313" key="11">
    <source>
        <dbReference type="Proteomes" id="UP000248741"/>
    </source>
</evidence>
<feature type="transmembrane region" description="Helical" evidence="7">
    <location>
        <begin position="137"/>
        <end position="160"/>
    </location>
</feature>
<feature type="transmembrane region" description="Helical" evidence="7">
    <location>
        <begin position="29"/>
        <end position="51"/>
    </location>
</feature>
<organism evidence="10 11">
    <name type="scientific">Corynebacterium ulcerans</name>
    <dbReference type="NCBI Taxonomy" id="65058"/>
    <lineage>
        <taxon>Bacteria</taxon>
        <taxon>Bacillati</taxon>
        <taxon>Actinomycetota</taxon>
        <taxon>Actinomycetes</taxon>
        <taxon>Mycobacteriales</taxon>
        <taxon>Corynebacteriaceae</taxon>
        <taxon>Corynebacterium</taxon>
    </lineage>
</organism>
<dbReference type="GO" id="GO:0005524">
    <property type="term" value="F:ATP binding"/>
    <property type="evidence" value="ECO:0007669"/>
    <property type="project" value="UniProtKB-KW"/>
</dbReference>
<keyword evidence="2 7" id="KW-0812">Transmembrane</keyword>
<dbReference type="AlphaFoldDB" id="A0ABD7MSR3"/>
<accession>A0ABD7MSR3</accession>
<evidence type="ECO:0000256" key="4">
    <source>
        <dbReference type="ARBA" id="ARBA00022840"/>
    </source>
</evidence>
<dbReference type="SMART" id="SM00382">
    <property type="entry name" value="AAA"/>
    <property type="match status" value="1"/>
</dbReference>
<dbReference type="InterPro" id="IPR027417">
    <property type="entry name" value="P-loop_NTPase"/>
</dbReference>
<evidence type="ECO:0000256" key="3">
    <source>
        <dbReference type="ARBA" id="ARBA00022741"/>
    </source>
</evidence>
<proteinExistence type="predicted"/>
<dbReference type="SUPFAM" id="SSF52540">
    <property type="entry name" value="P-loop containing nucleoside triphosphate hydrolases"/>
    <property type="match status" value="1"/>
</dbReference>
<dbReference type="Proteomes" id="UP000248741">
    <property type="component" value="Chromosome 1"/>
</dbReference>
<feature type="transmembrane region" description="Helical" evidence="7">
    <location>
        <begin position="255"/>
        <end position="274"/>
    </location>
</feature>
<dbReference type="PROSITE" id="PS50893">
    <property type="entry name" value="ABC_TRANSPORTER_2"/>
    <property type="match status" value="1"/>
</dbReference>
<dbReference type="PROSITE" id="PS50929">
    <property type="entry name" value="ABC_TM1F"/>
    <property type="match status" value="1"/>
</dbReference>
<dbReference type="PANTHER" id="PTHR43394:SF1">
    <property type="entry name" value="ATP-BINDING CASSETTE SUB-FAMILY B MEMBER 10, MITOCHONDRIAL"/>
    <property type="match status" value="1"/>
</dbReference>
<dbReference type="GO" id="GO:0005886">
    <property type="term" value="C:plasma membrane"/>
    <property type="evidence" value="ECO:0007669"/>
    <property type="project" value="UniProtKB-SubCell"/>
</dbReference>